<dbReference type="KEGG" id="zmk:HG535_0C02220"/>
<dbReference type="OrthoDB" id="4069381at2759"/>
<feature type="compositionally biased region" description="Polar residues" evidence="1">
    <location>
        <begin position="296"/>
        <end position="306"/>
    </location>
</feature>
<sequence>MAFASENASIHSPLQNSSQISPPVHRNKLTKCFDDIMKIASEMMVQQQLKTVQLDALVVNGFSQSQQRQLAEKIHSFHAILDDLETTLSKSKSYVQTVHDIGLEKERQKQKEMEEIRIKQEKEEELKRQQEELQKRAQEEEDQQQNEQNKQQTQLNNSDSDSKVDFSMATPHGLLADFGKNNTTDIDITGAIAAKDLPMNSPTELNGEAQSTKHIRQYSAQQTPGLDQQSLQNGSDDLGMNMNMISGLDGGELDMPDFNARMNENNNGNNSNSNDGMPLAENFEPSSSENNKDVTALNNTSAGNNLDDNEDDYLTLNDFNDFNIDWNTTGNPADLDLNGFNI</sequence>
<feature type="compositionally biased region" description="Low complexity" evidence="1">
    <location>
        <begin position="145"/>
        <end position="157"/>
    </location>
</feature>
<feature type="region of interest" description="Disordered" evidence="1">
    <location>
        <begin position="129"/>
        <end position="167"/>
    </location>
</feature>
<dbReference type="Pfam" id="PF11214">
    <property type="entry name" value="Med2"/>
    <property type="match status" value="1"/>
</dbReference>
<dbReference type="EMBL" id="CP058606">
    <property type="protein sequence ID" value="QLG71872.1"/>
    <property type="molecule type" value="Genomic_DNA"/>
</dbReference>
<dbReference type="AlphaFoldDB" id="A0A7H9B274"/>
<accession>A0A7H9B274</accession>
<reference evidence="2 3" key="1">
    <citation type="submission" date="2020-07" db="EMBL/GenBank/DDBJ databases">
        <title>The yeast mating-type switching endonuclease HO is a domesticated member of an unorthodox homing genetic element family.</title>
        <authorList>
            <person name="Coughlan A.Y."/>
            <person name="Lombardi L."/>
            <person name="Braun-Galleani S."/>
            <person name="Martos A.R."/>
            <person name="Galeote V."/>
            <person name="Bigey F."/>
            <person name="Dequin S."/>
            <person name="Byrne K.P."/>
            <person name="Wolfe K.H."/>
        </authorList>
    </citation>
    <scope>NUCLEOTIDE SEQUENCE [LARGE SCALE GENOMIC DNA]</scope>
    <source>
        <strain evidence="2 3">NRRL Y-6702</strain>
    </source>
</reference>
<evidence type="ECO:0000313" key="3">
    <source>
        <dbReference type="Proteomes" id="UP000509704"/>
    </source>
</evidence>
<dbReference type="GeneID" id="59235569"/>
<name>A0A7H9B274_ZYGMR</name>
<dbReference type="InterPro" id="IPR021017">
    <property type="entry name" value="Mediator_Med2_fun"/>
</dbReference>
<feature type="region of interest" description="Disordered" evidence="1">
    <location>
        <begin position="262"/>
        <end position="307"/>
    </location>
</feature>
<organism evidence="2 3">
    <name type="scientific">Zygotorulaspora mrakii</name>
    <name type="common">Zygosaccharomyces mrakii</name>
    <dbReference type="NCBI Taxonomy" id="42260"/>
    <lineage>
        <taxon>Eukaryota</taxon>
        <taxon>Fungi</taxon>
        <taxon>Dikarya</taxon>
        <taxon>Ascomycota</taxon>
        <taxon>Saccharomycotina</taxon>
        <taxon>Saccharomycetes</taxon>
        <taxon>Saccharomycetales</taxon>
        <taxon>Saccharomycetaceae</taxon>
        <taxon>Zygotorulaspora</taxon>
    </lineage>
</organism>
<feature type="compositionally biased region" description="Low complexity" evidence="1">
    <location>
        <begin position="263"/>
        <end position="274"/>
    </location>
</feature>
<protein>
    <submittedName>
        <fullName evidence="2">Uncharacterized protein</fullName>
    </submittedName>
</protein>
<feature type="region of interest" description="Disordered" evidence="1">
    <location>
        <begin position="1"/>
        <end position="25"/>
    </location>
</feature>
<keyword evidence="3" id="KW-1185">Reference proteome</keyword>
<dbReference type="CDD" id="cd22249">
    <property type="entry name" value="UDM1_RNF168_RNF169-like"/>
    <property type="match status" value="1"/>
</dbReference>
<evidence type="ECO:0000313" key="2">
    <source>
        <dbReference type="EMBL" id="QLG71872.1"/>
    </source>
</evidence>
<evidence type="ECO:0000256" key="1">
    <source>
        <dbReference type="SAM" id="MobiDB-lite"/>
    </source>
</evidence>
<gene>
    <name evidence="2" type="ORF">HG535_0C02220</name>
</gene>
<feature type="compositionally biased region" description="Basic and acidic residues" evidence="1">
    <location>
        <begin position="129"/>
        <end position="138"/>
    </location>
</feature>
<dbReference type="RefSeq" id="XP_037143600.1">
    <property type="nucleotide sequence ID" value="XM_037287705.1"/>
</dbReference>
<feature type="compositionally biased region" description="Polar residues" evidence="1">
    <location>
        <begin position="1"/>
        <end position="21"/>
    </location>
</feature>
<proteinExistence type="predicted"/>
<dbReference type="Proteomes" id="UP000509704">
    <property type="component" value="Chromosome 3"/>
</dbReference>